<comment type="caution">
    <text evidence="6">The sequence shown here is derived from an EMBL/GenBank/DDBJ whole genome shotgun (WGS) entry which is preliminary data.</text>
</comment>
<dbReference type="InterPro" id="IPR008254">
    <property type="entry name" value="Flavodoxin/NO_synth"/>
</dbReference>
<dbReference type="InterPro" id="IPR001226">
    <property type="entry name" value="Flavodoxin_CS"/>
</dbReference>
<dbReference type="NCBIfam" id="TIGR01752">
    <property type="entry name" value="flav_long"/>
    <property type="match status" value="1"/>
</dbReference>
<comment type="cofactor">
    <cofactor evidence="1">
        <name>FMN</name>
        <dbReference type="ChEBI" id="CHEBI:58210"/>
    </cofactor>
</comment>
<feature type="signal peptide" evidence="4">
    <location>
        <begin position="1"/>
        <end position="24"/>
    </location>
</feature>
<gene>
    <name evidence="6" type="ORF">IV203_033333</name>
</gene>
<keyword evidence="7" id="KW-1185">Reference proteome</keyword>
<dbReference type="PANTHER" id="PTHR42809:SF1">
    <property type="entry name" value="FLAVODOXIN 1"/>
    <property type="match status" value="1"/>
</dbReference>
<dbReference type="Proteomes" id="UP000693970">
    <property type="component" value="Unassembled WGS sequence"/>
</dbReference>
<dbReference type="PROSITE" id="PS50902">
    <property type="entry name" value="FLAVODOXIN_LIKE"/>
    <property type="match status" value="1"/>
</dbReference>
<evidence type="ECO:0000313" key="6">
    <source>
        <dbReference type="EMBL" id="KAG7345802.1"/>
    </source>
</evidence>
<accession>A0A9K3KL91</accession>
<evidence type="ECO:0000256" key="4">
    <source>
        <dbReference type="SAM" id="SignalP"/>
    </source>
</evidence>
<dbReference type="PROSITE" id="PS00201">
    <property type="entry name" value="FLAVODOXIN"/>
    <property type="match status" value="1"/>
</dbReference>
<dbReference type="GO" id="GO:0010181">
    <property type="term" value="F:FMN binding"/>
    <property type="evidence" value="ECO:0007669"/>
    <property type="project" value="InterPro"/>
</dbReference>
<evidence type="ECO:0000313" key="7">
    <source>
        <dbReference type="Proteomes" id="UP000693970"/>
    </source>
</evidence>
<sequence length="213" mass="23393">MKIITPSTRSWIVFLAAATGGAHGFTVRPEAPTSFPRMDTSLNSIGLYYSTSTGNTETVAGYISTAVGVEAEEIGNVSGDEIMQHEAIIVGAPTWHTGADEQRSGTEWDQWLYSTLPKLDMTGKKVAIFGVGDQESYGDNFCDAAGELFDLFQARGAEMKYGHTSQEGYNHNESKAVRGDKFCGLMCDEDNQYDLSEDRVKNWVSQLKKEGFM</sequence>
<organism evidence="6 7">
    <name type="scientific">Nitzschia inconspicua</name>
    <dbReference type="NCBI Taxonomy" id="303405"/>
    <lineage>
        <taxon>Eukaryota</taxon>
        <taxon>Sar</taxon>
        <taxon>Stramenopiles</taxon>
        <taxon>Ochrophyta</taxon>
        <taxon>Bacillariophyta</taxon>
        <taxon>Bacillariophyceae</taxon>
        <taxon>Bacillariophycidae</taxon>
        <taxon>Bacillariales</taxon>
        <taxon>Bacillariaceae</taxon>
        <taxon>Nitzschia</taxon>
    </lineage>
</organism>
<dbReference type="EMBL" id="JAGRRH010000022">
    <property type="protein sequence ID" value="KAG7345802.1"/>
    <property type="molecule type" value="Genomic_DNA"/>
</dbReference>
<name>A0A9K3KL91_9STRA</name>
<dbReference type="PANTHER" id="PTHR42809">
    <property type="entry name" value="FLAVODOXIN 2"/>
    <property type="match status" value="1"/>
</dbReference>
<dbReference type="AlphaFoldDB" id="A0A9K3KL91"/>
<evidence type="ECO:0000256" key="2">
    <source>
        <dbReference type="ARBA" id="ARBA00022630"/>
    </source>
</evidence>
<dbReference type="InterPro" id="IPR010086">
    <property type="entry name" value="Flavodoxin_lc"/>
</dbReference>
<dbReference type="Pfam" id="PF00258">
    <property type="entry name" value="Flavodoxin_1"/>
    <property type="match status" value="1"/>
</dbReference>
<dbReference type="InterPro" id="IPR050619">
    <property type="entry name" value="Flavodoxin"/>
</dbReference>
<feature type="domain" description="Flavodoxin-like" evidence="5">
    <location>
        <begin position="45"/>
        <end position="208"/>
    </location>
</feature>
<keyword evidence="4" id="KW-0732">Signal</keyword>
<feature type="chain" id="PRO_5039928948" evidence="4">
    <location>
        <begin position="25"/>
        <end position="213"/>
    </location>
</feature>
<keyword evidence="3" id="KW-0288">FMN</keyword>
<dbReference type="NCBIfam" id="NF006738">
    <property type="entry name" value="PRK09267.1-4"/>
    <property type="match status" value="1"/>
</dbReference>
<keyword evidence="2" id="KW-0285">Flavoprotein</keyword>
<proteinExistence type="predicted"/>
<evidence type="ECO:0000256" key="3">
    <source>
        <dbReference type="ARBA" id="ARBA00022643"/>
    </source>
</evidence>
<evidence type="ECO:0000256" key="1">
    <source>
        <dbReference type="ARBA" id="ARBA00001917"/>
    </source>
</evidence>
<evidence type="ECO:0000259" key="5">
    <source>
        <dbReference type="PROSITE" id="PS50902"/>
    </source>
</evidence>
<protein>
    <submittedName>
        <fullName evidence="6">Flavodoxin</fullName>
    </submittedName>
</protein>
<reference evidence="6" key="2">
    <citation type="submission" date="2021-04" db="EMBL/GenBank/DDBJ databases">
        <authorList>
            <person name="Podell S."/>
        </authorList>
    </citation>
    <scope>NUCLEOTIDE SEQUENCE</scope>
    <source>
        <strain evidence="6">Hildebrandi</strain>
    </source>
</reference>
<dbReference type="GO" id="GO:0009055">
    <property type="term" value="F:electron transfer activity"/>
    <property type="evidence" value="ECO:0007669"/>
    <property type="project" value="InterPro"/>
</dbReference>
<reference evidence="6" key="1">
    <citation type="journal article" date="2021" name="Sci. Rep.">
        <title>Diploid genomic architecture of Nitzschia inconspicua, an elite biomass production diatom.</title>
        <authorList>
            <person name="Oliver A."/>
            <person name="Podell S."/>
            <person name="Pinowska A."/>
            <person name="Traller J.C."/>
            <person name="Smith S.R."/>
            <person name="McClure R."/>
            <person name="Beliaev A."/>
            <person name="Bohutskyi P."/>
            <person name="Hill E.A."/>
            <person name="Rabines A."/>
            <person name="Zheng H."/>
            <person name="Allen L.Z."/>
            <person name="Kuo A."/>
            <person name="Grigoriev I.V."/>
            <person name="Allen A.E."/>
            <person name="Hazlebeck D."/>
            <person name="Allen E.E."/>
        </authorList>
    </citation>
    <scope>NUCLEOTIDE SEQUENCE</scope>
    <source>
        <strain evidence="6">Hildebrandi</strain>
    </source>
</reference>
<dbReference type="OrthoDB" id="528439at2759"/>